<dbReference type="PANTHER" id="PTHR16276:SF1">
    <property type="entry name" value="SMALL RIBOSOMAL SUBUNIT PROTEIN MS39"/>
    <property type="match status" value="1"/>
</dbReference>
<keyword evidence="6" id="KW-0694">RNA-binding</keyword>
<reference evidence="13 14" key="1">
    <citation type="journal article" date="2012" name="Genome Biol.">
        <title>Sequencing three crocodilian genomes to illuminate the evolution of archosaurs and amniotes.</title>
        <authorList>
            <person name="St John J.A."/>
            <person name="Braun E.L."/>
            <person name="Isberg S.R."/>
            <person name="Miles L.G."/>
            <person name="Chong A.Y."/>
            <person name="Gongora J."/>
            <person name="Dalzell P."/>
            <person name="Moran C."/>
            <person name="Bed'hom B."/>
            <person name="Abzhanov A."/>
            <person name="Burgess S.C."/>
            <person name="Cooksey A.M."/>
            <person name="Castoe T.A."/>
            <person name="Crawford N.G."/>
            <person name="Densmore L.D."/>
            <person name="Drew J.C."/>
            <person name="Edwards S.V."/>
            <person name="Faircloth B.C."/>
            <person name="Fujita M.K."/>
            <person name="Greenwold M.J."/>
            <person name="Hoffmann F.G."/>
            <person name="Howard J.M."/>
            <person name="Iguchi T."/>
            <person name="Janes D.E."/>
            <person name="Khan S.Y."/>
            <person name="Kohno S."/>
            <person name="de Koning A.J."/>
            <person name="Lance S.L."/>
            <person name="McCarthy F.M."/>
            <person name="McCormack J.E."/>
            <person name="Merchant M.E."/>
            <person name="Peterson D.G."/>
            <person name="Pollock D.D."/>
            <person name="Pourmand N."/>
            <person name="Raney B.J."/>
            <person name="Roessler K.A."/>
            <person name="Sanford J.R."/>
            <person name="Sawyer R.H."/>
            <person name="Schmidt C.J."/>
            <person name="Triplett E.W."/>
            <person name="Tuberville T.D."/>
            <person name="Venegas-Anaya M."/>
            <person name="Howard J.T."/>
            <person name="Jarvis E.D."/>
            <person name="Guillette L.J.Jr."/>
            <person name="Glenn T.C."/>
            <person name="Green R.E."/>
            <person name="Ray D.A."/>
        </authorList>
    </citation>
    <scope>NUCLEOTIDE SEQUENCE [LARGE SCALE GENOMIC DNA]</scope>
    <source>
        <strain evidence="13">KSC_2009_1</strain>
    </source>
</reference>
<evidence type="ECO:0000256" key="2">
    <source>
        <dbReference type="ARBA" id="ARBA00008551"/>
    </source>
</evidence>
<dbReference type="Pfam" id="PF22330">
    <property type="entry name" value="Rib_mS39_PPR"/>
    <property type="match status" value="1"/>
</dbReference>
<comment type="similarity">
    <text evidence="2">Belongs to the mitochondrion-specific ribosomal protein mS39 family.</text>
</comment>
<evidence type="ECO:0000313" key="14">
    <source>
        <dbReference type="Proteomes" id="UP000050525"/>
    </source>
</evidence>
<dbReference type="InterPro" id="IPR002885">
    <property type="entry name" value="PPR_rpt"/>
</dbReference>
<evidence type="ECO:0000256" key="12">
    <source>
        <dbReference type="SAM" id="MobiDB-lite"/>
    </source>
</evidence>
<dbReference type="GO" id="GO:1990904">
    <property type="term" value="C:ribonucleoprotein complex"/>
    <property type="evidence" value="ECO:0007669"/>
    <property type="project" value="UniProtKB-KW"/>
</dbReference>
<protein>
    <recommendedName>
        <fullName evidence="11">Small ribosomal subunit protein mS39</fullName>
    </recommendedName>
</protein>
<keyword evidence="9" id="KW-0496">Mitochondrion</keyword>
<keyword evidence="14" id="KW-1185">Reference proteome</keyword>
<keyword evidence="7" id="KW-0809">Transit peptide</keyword>
<keyword evidence="8" id="KW-0689">Ribosomal protein</keyword>
<feature type="region of interest" description="Disordered" evidence="12">
    <location>
        <begin position="17"/>
        <end position="36"/>
    </location>
</feature>
<dbReference type="GO" id="GO:0005739">
    <property type="term" value="C:mitochondrion"/>
    <property type="evidence" value="ECO:0007669"/>
    <property type="project" value="UniProtKB-SubCell"/>
</dbReference>
<dbReference type="AlphaFoldDB" id="A0A151P9L5"/>
<evidence type="ECO:0000256" key="8">
    <source>
        <dbReference type="ARBA" id="ARBA00022980"/>
    </source>
</evidence>
<dbReference type="GO" id="GO:0043024">
    <property type="term" value="F:ribosomal small subunit binding"/>
    <property type="evidence" value="ECO:0007669"/>
    <property type="project" value="InterPro"/>
</dbReference>
<evidence type="ECO:0000256" key="6">
    <source>
        <dbReference type="ARBA" id="ARBA00022884"/>
    </source>
</evidence>
<dbReference type="eggNOG" id="KOG4422">
    <property type="taxonomic scope" value="Eukaryota"/>
</dbReference>
<dbReference type="InterPro" id="IPR011990">
    <property type="entry name" value="TPR-like_helical_dom_sf"/>
</dbReference>
<proteinExistence type="inferred from homology"/>
<dbReference type="GO" id="GO:0006417">
    <property type="term" value="P:regulation of translation"/>
    <property type="evidence" value="ECO:0007669"/>
    <property type="project" value="UniProtKB-KW"/>
</dbReference>
<dbReference type="Pfam" id="PF13812">
    <property type="entry name" value="PPR_3"/>
    <property type="match status" value="1"/>
</dbReference>
<evidence type="ECO:0000313" key="13">
    <source>
        <dbReference type="EMBL" id="KYO45609.1"/>
    </source>
</evidence>
<accession>A0A151P9L5</accession>
<dbReference type="EMBL" id="AKHW03000533">
    <property type="protein sequence ID" value="KYO45609.1"/>
    <property type="molecule type" value="Genomic_DNA"/>
</dbReference>
<evidence type="ECO:0000256" key="4">
    <source>
        <dbReference type="ARBA" id="ARBA00022737"/>
    </source>
</evidence>
<evidence type="ECO:0000256" key="7">
    <source>
        <dbReference type="ARBA" id="ARBA00022946"/>
    </source>
</evidence>
<comment type="subcellular location">
    <subcellularLocation>
        <location evidence="1">Mitochondrion</location>
    </subcellularLocation>
</comment>
<evidence type="ECO:0000256" key="9">
    <source>
        <dbReference type="ARBA" id="ARBA00023128"/>
    </source>
</evidence>
<evidence type="ECO:0000256" key="10">
    <source>
        <dbReference type="ARBA" id="ARBA00023274"/>
    </source>
</evidence>
<keyword evidence="3" id="KW-0699">rRNA-binding</keyword>
<evidence type="ECO:0000256" key="5">
    <source>
        <dbReference type="ARBA" id="ARBA00022845"/>
    </source>
</evidence>
<dbReference type="PANTHER" id="PTHR16276">
    <property type="entry name" value="PENTATRICOPEPTIDE REPEAT DOMAIN-CONTAINING PROTEIN 3"/>
    <property type="match status" value="1"/>
</dbReference>
<comment type="caution">
    <text evidence="13">The sequence shown here is derived from an EMBL/GenBank/DDBJ whole genome shotgun (WGS) entry which is preliminary data.</text>
</comment>
<evidence type="ECO:0000256" key="11">
    <source>
        <dbReference type="ARBA" id="ARBA00035134"/>
    </source>
</evidence>
<keyword evidence="4" id="KW-0677">Repeat</keyword>
<dbReference type="Gene3D" id="1.25.40.10">
    <property type="entry name" value="Tetratricopeptide repeat domain"/>
    <property type="match status" value="2"/>
</dbReference>
<dbReference type="Proteomes" id="UP000050525">
    <property type="component" value="Unassembled WGS sequence"/>
</dbReference>
<organism evidence="13 14">
    <name type="scientific">Alligator mississippiensis</name>
    <name type="common">American alligator</name>
    <dbReference type="NCBI Taxonomy" id="8496"/>
    <lineage>
        <taxon>Eukaryota</taxon>
        <taxon>Metazoa</taxon>
        <taxon>Chordata</taxon>
        <taxon>Craniata</taxon>
        <taxon>Vertebrata</taxon>
        <taxon>Euteleostomi</taxon>
        <taxon>Archelosauria</taxon>
        <taxon>Archosauria</taxon>
        <taxon>Crocodylia</taxon>
        <taxon>Alligatoridae</taxon>
        <taxon>Alligatorinae</taxon>
        <taxon>Alligator</taxon>
    </lineage>
</organism>
<dbReference type="InterPro" id="IPR037387">
    <property type="entry name" value="PTCD3"/>
</dbReference>
<evidence type="ECO:0000256" key="3">
    <source>
        <dbReference type="ARBA" id="ARBA00022730"/>
    </source>
</evidence>
<dbReference type="GO" id="GO:0005840">
    <property type="term" value="C:ribosome"/>
    <property type="evidence" value="ECO:0007669"/>
    <property type="project" value="UniProtKB-KW"/>
</dbReference>
<dbReference type="STRING" id="8496.A0A151P9L5"/>
<dbReference type="GO" id="GO:0019843">
    <property type="term" value="F:rRNA binding"/>
    <property type="evidence" value="ECO:0007669"/>
    <property type="project" value="UniProtKB-KW"/>
</dbReference>
<dbReference type="InterPro" id="IPR055063">
    <property type="entry name" value="Rib_mS39_PPR"/>
</dbReference>
<keyword evidence="5" id="KW-0810">Translation regulation</keyword>
<dbReference type="GO" id="GO:0032543">
    <property type="term" value="P:mitochondrial translation"/>
    <property type="evidence" value="ECO:0007669"/>
    <property type="project" value="InterPro"/>
</dbReference>
<sequence>MAVRWLGTVSWRQSGQLRGRGRLQAPGSGRAQPGRLCSESASLQKTVSDPGVPNEEVVIPRRKTWDKIAVLQALASTVKRDPTSVHYMIHDDPFLIPKSSTEFHIFALSKQSGENAAKYIIHEFPRYFERDIAEPHIPCLMPENLIPQIEGVSEAALKERIQLRKVKASVDMYDQLLQAGSAVSLKTTNSLLDLLCFYGDREPVRDYLPDKEMTEEFKEIAPIKQKEGRYLRNTKGIGIYNWRENNNAERIFNLMPERNAHSYCTMIRGMVKHGAYMKAFIMYRDLLNERHRADVGTFNALLLAAPRMKENSVERWELTKDLLTCMAQQNVQPNVLTFNNILKGLKYCGALGKTASLQVLNEMKAVNIEPSLASFKHILDTFDVLPGGTGKIIVDILNNIERENVVLQDPDDPLFFVTAMQVCMNLKDLELGYRVHRLLETRGRWRLLSMNLQYAYCARFFTLLCMMEQIDEVMKWYKEMVPSLLYPNYKIMHDLLQAVDAANSLEMLPQVWEDLKQFNHVCRPEILKQVLTLMTREQHPQETQMIFANCAAEIKSMLEDSENTLFSHKWIASILGDMAIIFSRAGRTQDAWNMLEMLQKQNCVPSVLVLDEVLNSIKRSNLPDQALKLVKLAAEFSLPTTPKLASRVLEEFGLSEEQKKILKNISDDSDSDSDSDK</sequence>
<gene>
    <name evidence="13" type="primary">PTCD3</name>
    <name evidence="13" type="ORF">Y1Q_0021304</name>
</gene>
<name>A0A151P9L5_ALLMI</name>
<evidence type="ECO:0000256" key="1">
    <source>
        <dbReference type="ARBA" id="ARBA00004173"/>
    </source>
</evidence>
<keyword evidence="10" id="KW-0687">Ribonucleoprotein</keyword>